<feature type="compositionally biased region" description="Basic and acidic residues" evidence="1">
    <location>
        <begin position="89"/>
        <end position="99"/>
    </location>
</feature>
<dbReference type="InParanoid" id="A0A2P6NMI3"/>
<comment type="caution">
    <text evidence="2">The sequence shown here is derived from an EMBL/GenBank/DDBJ whole genome shotgun (WGS) entry which is preliminary data.</text>
</comment>
<gene>
    <name evidence="2" type="ORF">PROFUN_07117</name>
</gene>
<feature type="compositionally biased region" description="Low complexity" evidence="1">
    <location>
        <begin position="12"/>
        <end position="29"/>
    </location>
</feature>
<keyword evidence="3" id="KW-1185">Reference proteome</keyword>
<reference evidence="2 3" key="1">
    <citation type="journal article" date="2018" name="Genome Biol. Evol.">
        <title>Multiple Roots of Fruiting Body Formation in Amoebozoa.</title>
        <authorList>
            <person name="Hillmann F."/>
            <person name="Forbes G."/>
            <person name="Novohradska S."/>
            <person name="Ferling I."/>
            <person name="Riege K."/>
            <person name="Groth M."/>
            <person name="Westermann M."/>
            <person name="Marz M."/>
            <person name="Spaller T."/>
            <person name="Winckler T."/>
            <person name="Schaap P."/>
            <person name="Glockner G."/>
        </authorList>
    </citation>
    <scope>NUCLEOTIDE SEQUENCE [LARGE SCALE GENOMIC DNA]</scope>
    <source>
        <strain evidence="2 3">Jena</strain>
    </source>
</reference>
<organism evidence="2 3">
    <name type="scientific">Planoprotostelium fungivorum</name>
    <dbReference type="NCBI Taxonomy" id="1890364"/>
    <lineage>
        <taxon>Eukaryota</taxon>
        <taxon>Amoebozoa</taxon>
        <taxon>Evosea</taxon>
        <taxon>Variosea</taxon>
        <taxon>Cavosteliida</taxon>
        <taxon>Cavosteliaceae</taxon>
        <taxon>Planoprotostelium</taxon>
    </lineage>
</organism>
<dbReference type="AlphaFoldDB" id="A0A2P6NMI3"/>
<feature type="compositionally biased region" description="Polar residues" evidence="1">
    <location>
        <begin position="73"/>
        <end position="86"/>
    </location>
</feature>
<evidence type="ECO:0000313" key="2">
    <source>
        <dbReference type="EMBL" id="PRP85170.1"/>
    </source>
</evidence>
<feature type="region of interest" description="Disordered" evidence="1">
    <location>
        <begin position="1"/>
        <end position="34"/>
    </location>
</feature>
<dbReference type="EMBL" id="MDYQ01000049">
    <property type="protein sequence ID" value="PRP85170.1"/>
    <property type="molecule type" value="Genomic_DNA"/>
</dbReference>
<accession>A0A2P6NMI3</accession>
<evidence type="ECO:0000256" key="1">
    <source>
        <dbReference type="SAM" id="MobiDB-lite"/>
    </source>
</evidence>
<proteinExistence type="predicted"/>
<protein>
    <submittedName>
        <fullName evidence="2">Uncharacterized protein</fullName>
    </submittedName>
</protein>
<feature type="region of interest" description="Disordered" evidence="1">
    <location>
        <begin position="48"/>
        <end position="99"/>
    </location>
</feature>
<dbReference type="Proteomes" id="UP000241769">
    <property type="component" value="Unassembled WGS sequence"/>
</dbReference>
<name>A0A2P6NMI3_9EUKA</name>
<evidence type="ECO:0000313" key="3">
    <source>
        <dbReference type="Proteomes" id="UP000241769"/>
    </source>
</evidence>
<sequence>MNYATYPPGAMSHNTRTSNNNNTTMSSNNEKLGEFSSSYSYQSYSKTNDEAPIINGEHGSTQGFYDGQGKAHITQQSKTPFGNAQLESGARETIEGRRD</sequence>